<organism evidence="1 2">
    <name type="scientific">Arachis hypogaea</name>
    <name type="common">Peanut</name>
    <dbReference type="NCBI Taxonomy" id="3818"/>
    <lineage>
        <taxon>Eukaryota</taxon>
        <taxon>Viridiplantae</taxon>
        <taxon>Streptophyta</taxon>
        <taxon>Embryophyta</taxon>
        <taxon>Tracheophyta</taxon>
        <taxon>Spermatophyta</taxon>
        <taxon>Magnoliopsida</taxon>
        <taxon>eudicotyledons</taxon>
        <taxon>Gunneridae</taxon>
        <taxon>Pentapetalae</taxon>
        <taxon>rosids</taxon>
        <taxon>fabids</taxon>
        <taxon>Fabales</taxon>
        <taxon>Fabaceae</taxon>
        <taxon>Papilionoideae</taxon>
        <taxon>50 kb inversion clade</taxon>
        <taxon>dalbergioids sensu lato</taxon>
        <taxon>Dalbergieae</taxon>
        <taxon>Pterocarpus clade</taxon>
        <taxon>Arachis</taxon>
    </lineage>
</organism>
<name>A0A6B9VBY9_ARAHY</name>
<sequence length="123" mass="13808">MAKSIHHAMVLIRQCRTLGQSRCPSSSHSSVIDIDADSGRCSWRRVPKLPSLVNKFHKILKNNSDGSENGSLQQIMNRTLNIFGSRLLRHWVRGASSFDIPPLNVEFLILSTKKITLSNCSYS</sequence>
<protein>
    <submittedName>
        <fullName evidence="1">DNA mismatch repair protein</fullName>
    </submittedName>
</protein>
<proteinExistence type="predicted"/>
<dbReference type="EMBL" id="CP031001">
    <property type="protein sequence ID" value="QHN77718.1"/>
    <property type="molecule type" value="Genomic_DNA"/>
</dbReference>
<gene>
    <name evidence="1" type="ORF">DS421_19g655140</name>
</gene>
<evidence type="ECO:0000313" key="1">
    <source>
        <dbReference type="EMBL" id="QHN77718.1"/>
    </source>
</evidence>
<evidence type="ECO:0000313" key="2">
    <source>
        <dbReference type="Proteomes" id="UP000464620"/>
    </source>
</evidence>
<accession>A0A6B9VBY9</accession>
<dbReference type="Gene3D" id="1.10.1420.10">
    <property type="match status" value="1"/>
</dbReference>
<dbReference type="SUPFAM" id="SSF48334">
    <property type="entry name" value="DNA repair protein MutS, domain III"/>
    <property type="match status" value="1"/>
</dbReference>
<dbReference type="Proteomes" id="UP000464620">
    <property type="component" value="Chromosome B09"/>
</dbReference>
<reference evidence="1 2" key="1">
    <citation type="submission" date="2020-01" db="EMBL/GenBank/DDBJ databases">
        <title>Genome sequence of Arachis hypogaea, cultivar Shitouqi.</title>
        <authorList>
            <person name="Zhuang W."/>
            <person name="Chen H."/>
            <person name="Varshney R."/>
            <person name="Wang D."/>
            <person name="Ming R."/>
        </authorList>
    </citation>
    <scope>NUCLEOTIDE SEQUENCE [LARGE SCALE GENOMIC DNA]</scope>
    <source>
        <tissue evidence="1">Young leaf</tissue>
    </source>
</reference>
<dbReference type="AlphaFoldDB" id="A0A6B9VBY9"/>
<dbReference type="InterPro" id="IPR036187">
    <property type="entry name" value="DNA_mismatch_repair_MutS_sf"/>
</dbReference>